<dbReference type="EMBL" id="QZWG01000003">
    <property type="protein sequence ID" value="RZC19526.1"/>
    <property type="molecule type" value="Genomic_DNA"/>
</dbReference>
<keyword evidence="1" id="KW-0472">Membrane</keyword>
<dbReference type="Proteomes" id="UP000289340">
    <property type="component" value="Chromosome 3"/>
</dbReference>
<reference evidence="2 3" key="1">
    <citation type="submission" date="2018-09" db="EMBL/GenBank/DDBJ databases">
        <title>A high-quality reference genome of wild soybean provides a powerful tool to mine soybean genomes.</title>
        <authorList>
            <person name="Xie M."/>
            <person name="Chung C.Y.L."/>
            <person name="Li M.-W."/>
            <person name="Wong F.-L."/>
            <person name="Chan T.-F."/>
            <person name="Lam H.-M."/>
        </authorList>
    </citation>
    <scope>NUCLEOTIDE SEQUENCE [LARGE SCALE GENOMIC DNA]</scope>
    <source>
        <strain evidence="3">cv. W05</strain>
        <tissue evidence="2">Hypocotyl of etiolated seedlings</tissue>
    </source>
</reference>
<protein>
    <submittedName>
        <fullName evidence="2">Uncharacterized protein</fullName>
    </submittedName>
</protein>
<evidence type="ECO:0000256" key="1">
    <source>
        <dbReference type="SAM" id="Phobius"/>
    </source>
</evidence>
<name>A0A445L8E8_GLYSO</name>
<accession>A0A445L8E8</accession>
<feature type="transmembrane region" description="Helical" evidence="1">
    <location>
        <begin position="96"/>
        <end position="118"/>
    </location>
</feature>
<keyword evidence="1" id="KW-0812">Transmembrane</keyword>
<keyword evidence="1" id="KW-1133">Transmembrane helix</keyword>
<keyword evidence="3" id="KW-1185">Reference proteome</keyword>
<feature type="transmembrane region" description="Helical" evidence="1">
    <location>
        <begin position="139"/>
        <end position="155"/>
    </location>
</feature>
<gene>
    <name evidence="2" type="ORF">D0Y65_006380</name>
</gene>
<dbReference type="AlphaFoldDB" id="A0A445L8E8"/>
<proteinExistence type="predicted"/>
<sequence>MLVVPTELAEPKSFLPKANTTTRANGGAEGHDALSMQGPSLFGFWDRLTAVLKANGGAEGKSCDLCLIPTRFHGKKANGSSEGDGALPCKGLLCSIFFALVLILLWTGKRCDLCLILMRFHAKKANSSAEGDGALPCKGFLCSIFFALVLILLWTDGEATSEKVTNNYHVLRQIE</sequence>
<evidence type="ECO:0000313" key="2">
    <source>
        <dbReference type="EMBL" id="RZC19526.1"/>
    </source>
</evidence>
<organism evidence="2 3">
    <name type="scientific">Glycine soja</name>
    <name type="common">Wild soybean</name>
    <dbReference type="NCBI Taxonomy" id="3848"/>
    <lineage>
        <taxon>Eukaryota</taxon>
        <taxon>Viridiplantae</taxon>
        <taxon>Streptophyta</taxon>
        <taxon>Embryophyta</taxon>
        <taxon>Tracheophyta</taxon>
        <taxon>Spermatophyta</taxon>
        <taxon>Magnoliopsida</taxon>
        <taxon>eudicotyledons</taxon>
        <taxon>Gunneridae</taxon>
        <taxon>Pentapetalae</taxon>
        <taxon>rosids</taxon>
        <taxon>fabids</taxon>
        <taxon>Fabales</taxon>
        <taxon>Fabaceae</taxon>
        <taxon>Papilionoideae</taxon>
        <taxon>50 kb inversion clade</taxon>
        <taxon>NPAAA clade</taxon>
        <taxon>indigoferoid/millettioid clade</taxon>
        <taxon>Phaseoleae</taxon>
        <taxon>Glycine</taxon>
        <taxon>Glycine subgen. Soja</taxon>
    </lineage>
</organism>
<comment type="caution">
    <text evidence="2">The sequence shown here is derived from an EMBL/GenBank/DDBJ whole genome shotgun (WGS) entry which is preliminary data.</text>
</comment>
<evidence type="ECO:0000313" key="3">
    <source>
        <dbReference type="Proteomes" id="UP000289340"/>
    </source>
</evidence>